<dbReference type="InterPro" id="IPR052061">
    <property type="entry name" value="PTE-AB_protein"/>
</dbReference>
<feature type="domain" description="Thioesterase" evidence="2">
    <location>
        <begin position="117"/>
        <end position="192"/>
    </location>
</feature>
<evidence type="ECO:0000313" key="3">
    <source>
        <dbReference type="EMBL" id="KAK5046440.1"/>
    </source>
</evidence>
<evidence type="ECO:0000256" key="1">
    <source>
        <dbReference type="SAM" id="MobiDB-lite"/>
    </source>
</evidence>
<dbReference type="InterPro" id="IPR006683">
    <property type="entry name" value="Thioestr_dom"/>
</dbReference>
<feature type="compositionally biased region" description="Pro residues" evidence="1">
    <location>
        <begin position="74"/>
        <end position="86"/>
    </location>
</feature>
<feature type="region of interest" description="Disordered" evidence="1">
    <location>
        <begin position="70"/>
        <end position="92"/>
    </location>
</feature>
<dbReference type="InterPro" id="IPR029069">
    <property type="entry name" value="HotDog_dom_sf"/>
</dbReference>
<gene>
    <name evidence="3" type="ORF">LTR84_008243</name>
</gene>
<organism evidence="3 4">
    <name type="scientific">Exophiala bonariae</name>
    <dbReference type="NCBI Taxonomy" id="1690606"/>
    <lineage>
        <taxon>Eukaryota</taxon>
        <taxon>Fungi</taxon>
        <taxon>Dikarya</taxon>
        <taxon>Ascomycota</taxon>
        <taxon>Pezizomycotina</taxon>
        <taxon>Eurotiomycetes</taxon>
        <taxon>Chaetothyriomycetidae</taxon>
        <taxon>Chaetothyriales</taxon>
        <taxon>Herpotrichiellaceae</taxon>
        <taxon>Exophiala</taxon>
    </lineage>
</organism>
<reference evidence="3 4" key="1">
    <citation type="submission" date="2023-08" db="EMBL/GenBank/DDBJ databases">
        <title>Black Yeasts Isolated from many extreme environments.</title>
        <authorList>
            <person name="Coleine C."/>
            <person name="Stajich J.E."/>
            <person name="Selbmann L."/>
        </authorList>
    </citation>
    <scope>NUCLEOTIDE SEQUENCE [LARGE SCALE GENOMIC DNA]</scope>
    <source>
        <strain evidence="3 4">CCFEE 5792</strain>
    </source>
</reference>
<name>A0AAV9N0C8_9EURO</name>
<dbReference type="EMBL" id="JAVRRD010000030">
    <property type="protein sequence ID" value="KAK5046440.1"/>
    <property type="molecule type" value="Genomic_DNA"/>
</dbReference>
<dbReference type="GeneID" id="89976407"/>
<protein>
    <recommendedName>
        <fullName evidence="2">Thioesterase domain-containing protein</fullName>
    </recommendedName>
</protein>
<dbReference type="Pfam" id="PF03061">
    <property type="entry name" value="4HBT"/>
    <property type="match status" value="1"/>
</dbReference>
<proteinExistence type="predicted"/>
<accession>A0AAV9N0C8</accession>
<dbReference type="SUPFAM" id="SSF54637">
    <property type="entry name" value="Thioesterase/thiol ester dehydrase-isomerase"/>
    <property type="match status" value="1"/>
</dbReference>
<dbReference type="CDD" id="cd03443">
    <property type="entry name" value="PaaI_thioesterase"/>
    <property type="match status" value="1"/>
</dbReference>
<evidence type="ECO:0000259" key="2">
    <source>
        <dbReference type="Pfam" id="PF03061"/>
    </source>
</evidence>
<dbReference type="AlphaFoldDB" id="A0AAV9N0C8"/>
<dbReference type="PANTHER" id="PTHR47260">
    <property type="entry name" value="UPF0644 PROTEIN PB2B4.06"/>
    <property type="match status" value="1"/>
</dbReference>
<sequence length="208" mass="22278">MAHPAHATPSIETSLAHFRTIPWIANPHLSDPTFHVVTTNASRTLVQPGNGHTLTGETWNTEKTITHLITTYRPGPPSPSGLPPPTTTTEEADADAGQAELRRFYTFGTGLNAHPNLLHGGVIATILDSAMGNAIWQAIQPRPKGPTFTVNLNITYKKPVSTPGSVMVRATVVRVEGRKIWVSGRVEGEGGVVHASAEGMWLSAKSKI</sequence>
<dbReference type="RefSeq" id="XP_064702031.1">
    <property type="nucleotide sequence ID" value="XM_064851790.1"/>
</dbReference>
<keyword evidence="4" id="KW-1185">Reference proteome</keyword>
<evidence type="ECO:0000313" key="4">
    <source>
        <dbReference type="Proteomes" id="UP001358417"/>
    </source>
</evidence>
<dbReference type="Gene3D" id="3.10.129.10">
    <property type="entry name" value="Hotdog Thioesterase"/>
    <property type="match status" value="1"/>
</dbReference>
<dbReference type="Proteomes" id="UP001358417">
    <property type="component" value="Unassembled WGS sequence"/>
</dbReference>
<dbReference type="PANTHER" id="PTHR47260:SF3">
    <property type="entry name" value="THIOESTERASE FAMILY PROTEIN (AFU_ORTHOLOGUE AFUA_7G03960)"/>
    <property type="match status" value="1"/>
</dbReference>
<comment type="caution">
    <text evidence="3">The sequence shown here is derived from an EMBL/GenBank/DDBJ whole genome shotgun (WGS) entry which is preliminary data.</text>
</comment>